<evidence type="ECO:0000313" key="2">
    <source>
        <dbReference type="EMBL" id="ACA73825.1"/>
    </source>
</evidence>
<feature type="domain" description="DUF3320" evidence="1">
    <location>
        <begin position="149"/>
        <end position="177"/>
    </location>
</feature>
<proteinExistence type="predicted"/>
<gene>
    <name evidence="2" type="ordered locus">PputW619_3340</name>
</gene>
<dbReference type="InterPro" id="IPR021754">
    <property type="entry name" value="DUF3320"/>
</dbReference>
<sequence length="237" mass="25940">MVVCVLNDPGGFILGLEDFDCCLSCWRSGLIVHESGLLEARLAIHGSHVIPSEIKSLLKSGKLSTKAMPVGRFNELHQDYVCSCALRVARELLAILPDDLVIVTALDNVLNSSTGHVEELPILSVAFSRITLNSLNLDAIDPSDAMKNEEGPVLDSVLARRIARAHGWVRTGARIRDRVDQLAHAHFRAHEEEQLGTFFWPASLQSDSAVVFRRPGDDDSVRSLVEICLQELAALVG</sequence>
<dbReference type="EMBL" id="CP000949">
    <property type="protein sequence ID" value="ACA73825.1"/>
    <property type="molecule type" value="Genomic_DNA"/>
</dbReference>
<reference evidence="2" key="1">
    <citation type="submission" date="2008-02" db="EMBL/GenBank/DDBJ databases">
        <title>Complete sequence of Psuedomonas putida W619.</title>
        <authorList>
            <consortium name="US DOE Joint Genome Institute"/>
            <person name="Copeland A."/>
            <person name="Lucas S."/>
            <person name="Lapidus A."/>
            <person name="Barry K."/>
            <person name="Detter J.C."/>
            <person name="Glavina del Rio T."/>
            <person name="Dalin E."/>
            <person name="Tice H."/>
            <person name="Pitluck S."/>
            <person name="Chain P."/>
            <person name="Malfatti S."/>
            <person name="Shin M."/>
            <person name="Vergez L."/>
            <person name="Schmutz J."/>
            <person name="Larimer F."/>
            <person name="Land M."/>
            <person name="Hauser L."/>
            <person name="Kyrpides N."/>
            <person name="Kim E."/>
            <person name="Taghavi S."/>
            <person name="Vangronsveld D."/>
            <person name="van der Lelie D."/>
            <person name="Richardson P."/>
        </authorList>
    </citation>
    <scope>NUCLEOTIDE SEQUENCE</scope>
    <source>
        <strain evidence="2">W619</strain>
    </source>
</reference>
<evidence type="ECO:0000259" key="1">
    <source>
        <dbReference type="Pfam" id="PF11784"/>
    </source>
</evidence>
<dbReference type="Pfam" id="PF11784">
    <property type="entry name" value="DUF3320"/>
    <property type="match status" value="1"/>
</dbReference>
<protein>
    <recommendedName>
        <fullName evidence="1">DUF3320 domain-containing protein</fullName>
    </recommendedName>
</protein>
<dbReference type="KEGG" id="ppw:PputW619_3340"/>
<name>B1JB52_PSEPW</name>
<organism evidence="2">
    <name type="scientific">Pseudomonas putida (strain W619)</name>
    <dbReference type="NCBI Taxonomy" id="390235"/>
    <lineage>
        <taxon>Bacteria</taxon>
        <taxon>Pseudomonadati</taxon>
        <taxon>Pseudomonadota</taxon>
        <taxon>Gammaproteobacteria</taxon>
        <taxon>Pseudomonadales</taxon>
        <taxon>Pseudomonadaceae</taxon>
        <taxon>Pseudomonas</taxon>
    </lineage>
</organism>
<dbReference type="AlphaFoldDB" id="B1JB52"/>
<dbReference type="eggNOG" id="COG1112">
    <property type="taxonomic scope" value="Bacteria"/>
</dbReference>
<dbReference type="HOGENOM" id="CLU_1169879_0_0_6"/>
<accession>B1JB52</accession>